<dbReference type="KEGG" id="pbu:L21SP3_00932"/>
<proteinExistence type="predicted"/>
<dbReference type="RefSeq" id="WP_077539609.1">
    <property type="nucleotide sequence ID" value="NZ_CP019633.1"/>
</dbReference>
<dbReference type="STRING" id="1940790.L21SP3_00932"/>
<sequence length="165" mass="18722">MPAVRVKAFTLIELILVMVIICTMLAIAAPSLRGFFSSRQLGELADMFLVSARYARLQAVSESRPYSFVVDESEKSYWVAQKPGREDEHIRESMCVPQDIPSEVEITFAGFEQEGNAHYLTFDSLGECKDSSVLLEDSRGSRFLVQFRGSGRKFTRIELENSRRK</sequence>
<dbReference type="OrthoDB" id="6120962at2"/>
<dbReference type="InterPro" id="IPR045584">
    <property type="entry name" value="Pilin-like"/>
</dbReference>
<reference evidence="3" key="1">
    <citation type="submission" date="2017-02" db="EMBL/GenBank/DDBJ databases">
        <title>Comparative genomics and description of representatives of a novel lineage of planctomycetes thriving in anoxic sediments.</title>
        <authorList>
            <person name="Spring S."/>
            <person name="Bunk B."/>
            <person name="Sproer C."/>
            <person name="Klenk H.-P."/>
        </authorList>
    </citation>
    <scope>NUCLEOTIDE SEQUENCE [LARGE SCALE GENOMIC DNA]</scope>
    <source>
        <strain evidence="3">L21-RPul-D3</strain>
    </source>
</reference>
<evidence type="ECO:0000313" key="2">
    <source>
        <dbReference type="EMBL" id="AQQ09132.1"/>
    </source>
</evidence>
<dbReference type="NCBIfam" id="TIGR02532">
    <property type="entry name" value="IV_pilin_GFxxxE"/>
    <property type="match status" value="1"/>
</dbReference>
<organism evidence="2 3">
    <name type="scientific">Sedimentisphaera cyanobacteriorum</name>
    <dbReference type="NCBI Taxonomy" id="1940790"/>
    <lineage>
        <taxon>Bacteria</taxon>
        <taxon>Pseudomonadati</taxon>
        <taxon>Planctomycetota</taxon>
        <taxon>Phycisphaerae</taxon>
        <taxon>Sedimentisphaerales</taxon>
        <taxon>Sedimentisphaeraceae</taxon>
        <taxon>Sedimentisphaera</taxon>
    </lineage>
</organism>
<dbReference type="SUPFAM" id="SSF54523">
    <property type="entry name" value="Pili subunits"/>
    <property type="match status" value="1"/>
</dbReference>
<dbReference type="Proteomes" id="UP000188273">
    <property type="component" value="Chromosome"/>
</dbReference>
<dbReference type="Pfam" id="PF07963">
    <property type="entry name" value="N_methyl"/>
    <property type="match status" value="1"/>
</dbReference>
<evidence type="ECO:0000256" key="1">
    <source>
        <dbReference type="SAM" id="Phobius"/>
    </source>
</evidence>
<dbReference type="AlphaFoldDB" id="A0A1Q2HNU5"/>
<keyword evidence="1" id="KW-0472">Membrane</keyword>
<name>A0A1Q2HNU5_9BACT</name>
<dbReference type="Gene3D" id="3.30.700.10">
    <property type="entry name" value="Glycoprotein, Type 4 Pilin"/>
    <property type="match status" value="1"/>
</dbReference>
<gene>
    <name evidence="2" type="ORF">L21SP3_00932</name>
</gene>
<protein>
    <recommendedName>
        <fullName evidence="4">Type II secretion system protein H</fullName>
    </recommendedName>
</protein>
<dbReference type="InterPro" id="IPR012902">
    <property type="entry name" value="N_methyl_site"/>
</dbReference>
<keyword evidence="3" id="KW-1185">Reference proteome</keyword>
<accession>A0A1Q2HNU5</accession>
<evidence type="ECO:0000313" key="3">
    <source>
        <dbReference type="Proteomes" id="UP000188273"/>
    </source>
</evidence>
<keyword evidence="1" id="KW-0812">Transmembrane</keyword>
<keyword evidence="1" id="KW-1133">Transmembrane helix</keyword>
<dbReference type="EMBL" id="CP019633">
    <property type="protein sequence ID" value="AQQ09132.1"/>
    <property type="molecule type" value="Genomic_DNA"/>
</dbReference>
<evidence type="ECO:0008006" key="4">
    <source>
        <dbReference type="Google" id="ProtNLM"/>
    </source>
</evidence>
<feature type="transmembrane region" description="Helical" evidence="1">
    <location>
        <begin position="6"/>
        <end position="29"/>
    </location>
</feature>